<dbReference type="EMBL" id="CP109495">
    <property type="protein sequence ID" value="WUX50373.1"/>
    <property type="molecule type" value="Genomic_DNA"/>
</dbReference>
<evidence type="ECO:0000313" key="1">
    <source>
        <dbReference type="EMBL" id="WUX50373.1"/>
    </source>
</evidence>
<accession>A0ABZ1ZZ54</accession>
<gene>
    <name evidence="1" type="ORF">OG442_01735</name>
</gene>
<dbReference type="Proteomes" id="UP001432209">
    <property type="component" value="Chromosome"/>
</dbReference>
<dbReference type="RefSeq" id="WP_329073955.1">
    <property type="nucleotide sequence ID" value="NZ_CP109495.1"/>
</dbReference>
<name>A0ABZ1ZZ54_STRNV</name>
<evidence type="ECO:0000313" key="2">
    <source>
        <dbReference type="Proteomes" id="UP001432209"/>
    </source>
</evidence>
<reference evidence="1" key="1">
    <citation type="submission" date="2022-10" db="EMBL/GenBank/DDBJ databases">
        <title>The complete genomes of actinobacterial strains from the NBC collection.</title>
        <authorList>
            <person name="Joergensen T.S."/>
            <person name="Alvarez Arevalo M."/>
            <person name="Sterndorff E.B."/>
            <person name="Faurdal D."/>
            <person name="Vuksanovic O."/>
            <person name="Mourched A.-S."/>
            <person name="Charusanti P."/>
            <person name="Shaw S."/>
            <person name="Blin K."/>
            <person name="Weber T."/>
        </authorList>
    </citation>
    <scope>NUCLEOTIDE SEQUENCE</scope>
    <source>
        <strain evidence="1">NBC_01432</strain>
    </source>
</reference>
<proteinExistence type="predicted"/>
<protein>
    <submittedName>
        <fullName evidence="1">Uncharacterized protein</fullName>
    </submittedName>
</protein>
<sequence length="94" mass="9833">MITPPPGGYADLAATGMLTPELAEGGLDDVIAFILRGCAPDARAWLVEDADMERPREAFGFEMQLGNVARSVVRCHRAPSSATVTEGEGAAVTS</sequence>
<keyword evidence="2" id="KW-1185">Reference proteome</keyword>
<organism evidence="1 2">
    <name type="scientific">Streptomyces niveus</name>
    <name type="common">Streptomyces spheroides</name>
    <dbReference type="NCBI Taxonomy" id="193462"/>
    <lineage>
        <taxon>Bacteria</taxon>
        <taxon>Bacillati</taxon>
        <taxon>Actinomycetota</taxon>
        <taxon>Actinomycetes</taxon>
        <taxon>Kitasatosporales</taxon>
        <taxon>Streptomycetaceae</taxon>
        <taxon>Streptomyces</taxon>
    </lineage>
</organism>